<dbReference type="InterPro" id="IPR013022">
    <property type="entry name" value="Xyl_isomerase-like_TIM-brl"/>
</dbReference>
<evidence type="ECO:0000259" key="1">
    <source>
        <dbReference type="Pfam" id="PF01261"/>
    </source>
</evidence>
<keyword evidence="3" id="KW-1185">Reference proteome</keyword>
<evidence type="ECO:0000313" key="3">
    <source>
        <dbReference type="Proteomes" id="UP001595818"/>
    </source>
</evidence>
<feature type="domain" description="Xylose isomerase-like TIM barrel" evidence="1">
    <location>
        <begin position="77"/>
        <end position="293"/>
    </location>
</feature>
<dbReference type="Gene3D" id="3.20.20.150">
    <property type="entry name" value="Divalent-metal-dependent TIM barrel enzymes"/>
    <property type="match status" value="1"/>
</dbReference>
<gene>
    <name evidence="2" type="ORF">ACFPFU_23450</name>
</gene>
<protein>
    <submittedName>
        <fullName evidence="2">Sugar phosphate isomerase/epimerase family protein</fullName>
    </submittedName>
</protein>
<dbReference type="PANTHER" id="PTHR12110">
    <property type="entry name" value="HYDROXYPYRUVATE ISOMERASE"/>
    <property type="match status" value="1"/>
</dbReference>
<keyword evidence="2" id="KW-0413">Isomerase</keyword>
<accession>A0ABV9T7E9</accession>
<proteinExistence type="predicted"/>
<dbReference type="EMBL" id="JBHSJJ010000021">
    <property type="protein sequence ID" value="MFC4874679.1"/>
    <property type="molecule type" value="Genomic_DNA"/>
</dbReference>
<dbReference type="PANTHER" id="PTHR12110:SF53">
    <property type="entry name" value="BLR5974 PROTEIN"/>
    <property type="match status" value="1"/>
</dbReference>
<dbReference type="SUPFAM" id="SSF51658">
    <property type="entry name" value="Xylose isomerase-like"/>
    <property type="match status" value="1"/>
</dbReference>
<evidence type="ECO:0000313" key="2">
    <source>
        <dbReference type="EMBL" id="MFC4874679.1"/>
    </source>
</evidence>
<dbReference type="PROSITE" id="PS51318">
    <property type="entry name" value="TAT"/>
    <property type="match status" value="1"/>
</dbReference>
<sequence>MTNSNPSNPTPPPLDRRKFLKAASFGALAMSFAHLPDFFKQEKMGIVVHSYGVRWQSKTASDKYPAFMDAIDFMKHCHAIGAGGIQVGVRDWKEDFAKKVRDHRERLGLYLEGSIALPKKQGDVASFDHEVKSAREAGASVLRTVSLGPRRYEALHSYHEFQEFQNNALTALQLVEPVLKKYRVRLAVENHKDWRAQELVDILKKVDSEWIGVTLDFGNSLALLEDPLYTANTLAPFVFSTHIKDMAVDQYEKGFLLSEVPLGQGILDLQAIARLCRQHNPKVTFNLEMITRNPLEIPCLTHGYWTTFEGVSGMELAPVLKLVREKKTTLPRIDKLNAEELLAEEEKNVTLSLDFSKNTLIFN</sequence>
<dbReference type="Pfam" id="PF01261">
    <property type="entry name" value="AP_endonuc_2"/>
    <property type="match status" value="1"/>
</dbReference>
<dbReference type="Proteomes" id="UP001595818">
    <property type="component" value="Unassembled WGS sequence"/>
</dbReference>
<comment type="caution">
    <text evidence="2">The sequence shown here is derived from an EMBL/GenBank/DDBJ whole genome shotgun (WGS) entry which is preliminary data.</text>
</comment>
<dbReference type="InterPro" id="IPR036237">
    <property type="entry name" value="Xyl_isomerase-like_sf"/>
</dbReference>
<name>A0ABV9T7E9_9BACT</name>
<dbReference type="InterPro" id="IPR050312">
    <property type="entry name" value="IolE/XylAMocC-like"/>
</dbReference>
<dbReference type="GO" id="GO:0016853">
    <property type="term" value="F:isomerase activity"/>
    <property type="evidence" value="ECO:0007669"/>
    <property type="project" value="UniProtKB-KW"/>
</dbReference>
<dbReference type="RefSeq" id="WP_377068762.1">
    <property type="nucleotide sequence ID" value="NZ_JBHSJJ010000021.1"/>
</dbReference>
<organism evidence="2 3">
    <name type="scientific">Negadavirga shengliensis</name>
    <dbReference type="NCBI Taxonomy" id="1389218"/>
    <lineage>
        <taxon>Bacteria</taxon>
        <taxon>Pseudomonadati</taxon>
        <taxon>Bacteroidota</taxon>
        <taxon>Cytophagia</taxon>
        <taxon>Cytophagales</taxon>
        <taxon>Cyclobacteriaceae</taxon>
        <taxon>Negadavirga</taxon>
    </lineage>
</organism>
<reference evidence="3" key="1">
    <citation type="journal article" date="2019" name="Int. J. Syst. Evol. Microbiol.">
        <title>The Global Catalogue of Microorganisms (GCM) 10K type strain sequencing project: providing services to taxonomists for standard genome sequencing and annotation.</title>
        <authorList>
            <consortium name="The Broad Institute Genomics Platform"/>
            <consortium name="The Broad Institute Genome Sequencing Center for Infectious Disease"/>
            <person name="Wu L."/>
            <person name="Ma J."/>
        </authorList>
    </citation>
    <scope>NUCLEOTIDE SEQUENCE [LARGE SCALE GENOMIC DNA]</scope>
    <source>
        <strain evidence="3">CGMCC 4.7466</strain>
    </source>
</reference>
<dbReference type="InterPro" id="IPR006311">
    <property type="entry name" value="TAT_signal"/>
</dbReference>